<evidence type="ECO:0000313" key="2">
    <source>
        <dbReference type="EMBL" id="PVD24865.1"/>
    </source>
</evidence>
<organism evidence="2 3">
    <name type="scientific">Pomacea canaliculata</name>
    <name type="common">Golden apple snail</name>
    <dbReference type="NCBI Taxonomy" id="400727"/>
    <lineage>
        <taxon>Eukaryota</taxon>
        <taxon>Metazoa</taxon>
        <taxon>Spiralia</taxon>
        <taxon>Lophotrochozoa</taxon>
        <taxon>Mollusca</taxon>
        <taxon>Gastropoda</taxon>
        <taxon>Caenogastropoda</taxon>
        <taxon>Architaenioglossa</taxon>
        <taxon>Ampullarioidea</taxon>
        <taxon>Ampullariidae</taxon>
        <taxon>Pomacea</taxon>
    </lineage>
</organism>
<evidence type="ECO:0000313" key="3">
    <source>
        <dbReference type="Proteomes" id="UP000245119"/>
    </source>
</evidence>
<feature type="compositionally biased region" description="Basic and acidic residues" evidence="1">
    <location>
        <begin position="100"/>
        <end position="118"/>
    </location>
</feature>
<proteinExistence type="predicted"/>
<evidence type="ECO:0000256" key="1">
    <source>
        <dbReference type="SAM" id="MobiDB-lite"/>
    </source>
</evidence>
<dbReference type="EMBL" id="PZQS01000009">
    <property type="protein sequence ID" value="PVD24865.1"/>
    <property type="molecule type" value="Genomic_DNA"/>
</dbReference>
<evidence type="ECO:0008006" key="4">
    <source>
        <dbReference type="Google" id="ProtNLM"/>
    </source>
</evidence>
<keyword evidence="3" id="KW-1185">Reference proteome</keyword>
<reference evidence="2 3" key="1">
    <citation type="submission" date="2018-04" db="EMBL/GenBank/DDBJ databases">
        <title>The genome of golden apple snail Pomacea canaliculata provides insight into stress tolerance and invasive adaptation.</title>
        <authorList>
            <person name="Liu C."/>
            <person name="Liu B."/>
            <person name="Ren Y."/>
            <person name="Zhang Y."/>
            <person name="Wang H."/>
            <person name="Li S."/>
            <person name="Jiang F."/>
            <person name="Yin L."/>
            <person name="Zhang G."/>
            <person name="Qian W."/>
            <person name="Fan W."/>
        </authorList>
    </citation>
    <scope>NUCLEOTIDE SEQUENCE [LARGE SCALE GENOMIC DNA]</scope>
    <source>
        <strain evidence="2">SZHN2017</strain>
        <tissue evidence="2">Muscle</tissue>
    </source>
</reference>
<name>A0A2T7NUN5_POMCA</name>
<protein>
    <recommendedName>
        <fullName evidence="4">Reverse transcriptase domain-containing protein</fullName>
    </recommendedName>
</protein>
<dbReference type="AlphaFoldDB" id="A0A2T7NUN5"/>
<gene>
    <name evidence="2" type="ORF">C0Q70_15354</name>
</gene>
<feature type="compositionally biased region" description="Polar residues" evidence="1">
    <location>
        <begin position="133"/>
        <end position="142"/>
    </location>
</feature>
<feature type="region of interest" description="Disordered" evidence="1">
    <location>
        <begin position="90"/>
        <end position="142"/>
    </location>
</feature>
<sequence length="142" mass="16116">MLGDAPLTLEDQQTYLGIAFDKRLTWKQHILDAEAKARRKLNIMRKLAGTHWGANEKILKTVYQGTVRPHLEYGSSTWMTAAKSHLQTLDKVQKPSTESNNRRHEIYANRQDGADNRHTPLTREGNAKHSCRPPSTGTVKTI</sequence>
<comment type="caution">
    <text evidence="2">The sequence shown here is derived from an EMBL/GenBank/DDBJ whole genome shotgun (WGS) entry which is preliminary data.</text>
</comment>
<accession>A0A2T7NUN5</accession>
<dbReference type="Proteomes" id="UP000245119">
    <property type="component" value="Linkage Group LG9"/>
</dbReference>